<dbReference type="AlphaFoldDB" id="A0A428YNY2"/>
<feature type="region of interest" description="Disordered" evidence="1">
    <location>
        <begin position="26"/>
        <end position="49"/>
    </location>
</feature>
<proteinExistence type="predicted"/>
<dbReference type="Proteomes" id="UP000287547">
    <property type="component" value="Unassembled WGS sequence"/>
</dbReference>
<comment type="caution">
    <text evidence="3">The sequence shown here is derived from an EMBL/GenBank/DDBJ whole genome shotgun (WGS) entry which is preliminary data.</text>
</comment>
<gene>
    <name evidence="3" type="ORF">DMH04_45400</name>
</gene>
<name>A0A428YNY2_KIBAR</name>
<protein>
    <submittedName>
        <fullName evidence="3">Uncharacterized protein</fullName>
    </submittedName>
</protein>
<evidence type="ECO:0000256" key="2">
    <source>
        <dbReference type="SAM" id="Phobius"/>
    </source>
</evidence>
<evidence type="ECO:0000256" key="1">
    <source>
        <dbReference type="SAM" id="MobiDB-lite"/>
    </source>
</evidence>
<organism evidence="3 4">
    <name type="scientific">Kibdelosporangium aridum</name>
    <dbReference type="NCBI Taxonomy" id="2030"/>
    <lineage>
        <taxon>Bacteria</taxon>
        <taxon>Bacillati</taxon>
        <taxon>Actinomycetota</taxon>
        <taxon>Actinomycetes</taxon>
        <taxon>Pseudonocardiales</taxon>
        <taxon>Pseudonocardiaceae</taxon>
        <taxon>Kibdelosporangium</taxon>
    </lineage>
</organism>
<sequence>MFTDGVVKQSTVWCFIRYRRCMASRRRRNRRAAASKTPPTRQTSQESKRPEHRKLWTWVSIALIPLLLGGAIALYSARLALNQAGEQEARAQSGANRAEDTRLARFSAVLARVRPAEHNPTFFWVFPQALSDVSVAKLAGPSRQWWETEGEKLPRDRANALWEELDARKRELGGVLCTWTDVGHQGKPATKHLVSLVGNRREKVRVVDIRARVLEKSPPMNGTLLEYPGQGMDDIEKVAVDLDDPSGRLTTTTADGATRRPLLDEKTITLDEGEEVGLEITAAAGASSYRWELELTVEHDIANRETVRIRSDGTIEGPAFHTPAWKLDDTFAGGVYEQDYYTYALIRER</sequence>
<evidence type="ECO:0000313" key="3">
    <source>
        <dbReference type="EMBL" id="RSM70037.1"/>
    </source>
</evidence>
<feature type="transmembrane region" description="Helical" evidence="2">
    <location>
        <begin position="55"/>
        <end position="77"/>
    </location>
</feature>
<accession>A0A428YNY2</accession>
<keyword evidence="2" id="KW-1133">Transmembrane helix</keyword>
<evidence type="ECO:0000313" key="4">
    <source>
        <dbReference type="Proteomes" id="UP000287547"/>
    </source>
</evidence>
<reference evidence="3 4" key="1">
    <citation type="submission" date="2018-05" db="EMBL/GenBank/DDBJ databases">
        <title>Evolution of GPA BGCs.</title>
        <authorList>
            <person name="Waglechner N."/>
            <person name="Wright G.D."/>
        </authorList>
    </citation>
    <scope>NUCLEOTIDE SEQUENCE [LARGE SCALE GENOMIC DNA]</scope>
    <source>
        <strain evidence="3 4">A82846</strain>
    </source>
</reference>
<keyword evidence="2" id="KW-0472">Membrane</keyword>
<keyword evidence="2" id="KW-0812">Transmembrane</keyword>
<dbReference type="EMBL" id="QHKI01000068">
    <property type="protein sequence ID" value="RSM70037.1"/>
    <property type="molecule type" value="Genomic_DNA"/>
</dbReference>